<gene>
    <name evidence="3" type="ORF">ccrud_10845</name>
</gene>
<proteinExistence type="predicted"/>
<dbReference type="PANTHER" id="PTHR43674">
    <property type="entry name" value="NITRILASE C965.09-RELATED"/>
    <property type="match status" value="1"/>
</dbReference>
<sequence length="274" mass="30258">MNTIRVASCQIDIDIDNPESIRASMISSVKAAADAGASLIVLPELATSGYCFADQAEATRRSEVIPGKWTTFLQEMSREFQIVLVSGISEISEEGVLFSSAIILDNGHLLGTYRKTHLWNTEKQFFEQGNHLPTIFTTSVGKISVAICYDIEFPEVVRIAAEMGAEVLTAPVNWPKNPRPSDSWPIEIFKAMAHAAEYRLPIVIADRCGEERGTDWIGGSIIIGKDGYPLSGPHIKTPSVPEIWVADVEVNSNSRISPDNDAFLDRRVDLYFEK</sequence>
<keyword evidence="4" id="KW-1185">Reference proteome</keyword>
<dbReference type="GO" id="GO:0050126">
    <property type="term" value="F:N-carbamoylputrescine amidase activity"/>
    <property type="evidence" value="ECO:0007669"/>
    <property type="project" value="TreeGrafter"/>
</dbReference>
<dbReference type="Proteomes" id="UP000076929">
    <property type="component" value="Chromosome"/>
</dbReference>
<dbReference type="GO" id="GO:0033388">
    <property type="term" value="P:putrescine biosynthetic process from arginine"/>
    <property type="evidence" value="ECO:0007669"/>
    <property type="project" value="TreeGrafter"/>
</dbReference>
<accession>A0A172QVB1</accession>
<dbReference type="RefSeq" id="WP_066567485.1">
    <property type="nucleotide sequence ID" value="NZ_CP015622.1"/>
</dbReference>
<dbReference type="OrthoDB" id="4008466at2"/>
<dbReference type="EMBL" id="CP015622">
    <property type="protein sequence ID" value="ANE04653.1"/>
    <property type="molecule type" value="Genomic_DNA"/>
</dbReference>
<dbReference type="PROSITE" id="PS50263">
    <property type="entry name" value="CN_HYDROLASE"/>
    <property type="match status" value="1"/>
</dbReference>
<keyword evidence="1" id="KW-0378">Hydrolase</keyword>
<dbReference type="STRING" id="1652495.ccrud_10845"/>
<dbReference type="SUPFAM" id="SSF56317">
    <property type="entry name" value="Carbon-nitrogen hydrolase"/>
    <property type="match status" value="1"/>
</dbReference>
<reference evidence="3 4" key="1">
    <citation type="submission" date="2016-05" db="EMBL/GenBank/DDBJ databases">
        <title>Complete genome sequence of Corynebacterium crudilactis, a new Corynebacterium species isolated from raw cow's milk.</title>
        <authorList>
            <person name="Christian R."/>
            <person name="Zimmermann J."/>
            <person name="Lipski A."/>
            <person name="Kalinowski J."/>
        </authorList>
    </citation>
    <scope>NUCLEOTIDE SEQUENCE [LARGE SCALE GENOMIC DNA]</scope>
    <source>
        <strain evidence="3 4">JZ16</strain>
    </source>
</reference>
<feature type="domain" description="CN hydrolase" evidence="2">
    <location>
        <begin position="4"/>
        <end position="250"/>
    </location>
</feature>
<dbReference type="InterPro" id="IPR003010">
    <property type="entry name" value="C-N_Hydrolase"/>
</dbReference>
<evidence type="ECO:0000313" key="4">
    <source>
        <dbReference type="Proteomes" id="UP000076929"/>
    </source>
</evidence>
<dbReference type="InterPro" id="IPR050345">
    <property type="entry name" value="Aliph_Amidase/BUP"/>
</dbReference>
<dbReference type="PANTHER" id="PTHR43674:SF2">
    <property type="entry name" value="BETA-UREIDOPROPIONASE"/>
    <property type="match status" value="1"/>
</dbReference>
<organism evidence="3 4">
    <name type="scientific">Corynebacterium crudilactis</name>
    <dbReference type="NCBI Taxonomy" id="1652495"/>
    <lineage>
        <taxon>Bacteria</taxon>
        <taxon>Bacillati</taxon>
        <taxon>Actinomycetota</taxon>
        <taxon>Actinomycetes</taxon>
        <taxon>Mycobacteriales</taxon>
        <taxon>Corynebacteriaceae</taxon>
        <taxon>Corynebacterium</taxon>
    </lineage>
</organism>
<dbReference type="Pfam" id="PF00795">
    <property type="entry name" value="CN_hydrolase"/>
    <property type="match status" value="1"/>
</dbReference>
<dbReference type="KEGG" id="ccjz:ccrud_10845"/>
<dbReference type="AlphaFoldDB" id="A0A172QVB1"/>
<protein>
    <recommendedName>
        <fullName evidence="2">CN hydrolase domain-containing protein</fullName>
    </recommendedName>
</protein>
<evidence type="ECO:0000256" key="1">
    <source>
        <dbReference type="ARBA" id="ARBA00022801"/>
    </source>
</evidence>
<evidence type="ECO:0000313" key="3">
    <source>
        <dbReference type="EMBL" id="ANE04653.1"/>
    </source>
</evidence>
<name>A0A172QVB1_9CORY</name>
<dbReference type="Gene3D" id="3.60.110.10">
    <property type="entry name" value="Carbon-nitrogen hydrolase"/>
    <property type="match status" value="1"/>
</dbReference>
<dbReference type="InterPro" id="IPR036526">
    <property type="entry name" value="C-N_Hydrolase_sf"/>
</dbReference>
<evidence type="ECO:0000259" key="2">
    <source>
        <dbReference type="PROSITE" id="PS50263"/>
    </source>
</evidence>